<keyword evidence="1" id="KW-0285">Flavoprotein</keyword>
<keyword evidence="4" id="KW-0503">Monooxygenase</keyword>
<dbReference type="SUPFAM" id="SSF51679">
    <property type="entry name" value="Bacterial luciferase-like"/>
    <property type="match status" value="1"/>
</dbReference>
<dbReference type="Gene3D" id="3.20.20.30">
    <property type="entry name" value="Luciferase-like domain"/>
    <property type="match status" value="1"/>
</dbReference>
<evidence type="ECO:0000256" key="4">
    <source>
        <dbReference type="ARBA" id="ARBA00023033"/>
    </source>
</evidence>
<evidence type="ECO:0000256" key="2">
    <source>
        <dbReference type="ARBA" id="ARBA00022643"/>
    </source>
</evidence>
<sequence>MDFRVYVEPQLQGVGFNAQREAAQLAEDLGFEGFFRSDHYLADGTGWERPGPTDCWLTLAGIARETRTIRLGSLVSSVTMRLPGPLAIQVSQVDDMSGGRVELGLGAGWHKDEHEAFGVPFPERRFSLLEEQLRIIRGLWSTPTGSTFNFEGAHYRLSGAPALPSTWQQPHPPIIVGGRGRVRTPELAARYADEYNVGMVSPDAAAGFFALVREKCEEVRRPATSLTYSVVLVVCCGTSQTEIGDRAGRMRRGVAELRATGLCGSPAELADKVGRYQDAGATRIYLQFLDITDHDHMELVGHQVITQFS</sequence>
<keyword evidence="2" id="KW-0288">FMN</keyword>
<evidence type="ECO:0000259" key="5">
    <source>
        <dbReference type="Pfam" id="PF00296"/>
    </source>
</evidence>
<reference evidence="6 7" key="1">
    <citation type="submission" date="2024-06" db="EMBL/GenBank/DDBJ databases">
        <title>The Natural Products Discovery Center: Release of the First 8490 Sequenced Strains for Exploring Actinobacteria Biosynthetic Diversity.</title>
        <authorList>
            <person name="Kalkreuter E."/>
            <person name="Kautsar S.A."/>
            <person name="Yang D."/>
            <person name="Bader C.D."/>
            <person name="Teijaro C.N."/>
            <person name="Fluegel L."/>
            <person name="Davis C.M."/>
            <person name="Simpson J.R."/>
            <person name="Lauterbach L."/>
            <person name="Steele A.D."/>
            <person name="Gui C."/>
            <person name="Meng S."/>
            <person name="Li G."/>
            <person name="Viehrig K."/>
            <person name="Ye F."/>
            <person name="Su P."/>
            <person name="Kiefer A.F."/>
            <person name="Nichols A."/>
            <person name="Cepeda A.J."/>
            <person name="Yan W."/>
            <person name="Fan B."/>
            <person name="Jiang Y."/>
            <person name="Adhikari A."/>
            <person name="Zheng C.-J."/>
            <person name="Schuster L."/>
            <person name="Cowan T.M."/>
            <person name="Smanski M.J."/>
            <person name="Chevrette M.G."/>
            <person name="De Carvalho L.P.S."/>
            <person name="Shen B."/>
        </authorList>
    </citation>
    <scope>NUCLEOTIDE SEQUENCE [LARGE SCALE GENOMIC DNA]</scope>
    <source>
        <strain evidence="6 7">NPDC001166</strain>
    </source>
</reference>
<dbReference type="PANTHER" id="PTHR42847:SF4">
    <property type="entry name" value="ALKANESULFONATE MONOOXYGENASE-RELATED"/>
    <property type="match status" value="1"/>
</dbReference>
<keyword evidence="3" id="KW-0560">Oxidoreductase</keyword>
<feature type="domain" description="Luciferase-like" evidence="5">
    <location>
        <begin position="12"/>
        <end position="249"/>
    </location>
</feature>
<dbReference type="Pfam" id="PF00296">
    <property type="entry name" value="Bac_luciferase"/>
    <property type="match status" value="1"/>
</dbReference>
<evidence type="ECO:0000313" key="7">
    <source>
        <dbReference type="Proteomes" id="UP001470023"/>
    </source>
</evidence>
<dbReference type="PANTHER" id="PTHR42847">
    <property type="entry name" value="ALKANESULFONATE MONOOXYGENASE"/>
    <property type="match status" value="1"/>
</dbReference>
<organism evidence="6 7">
    <name type="scientific">Streptomyces sp. 900105245</name>
    <dbReference type="NCBI Taxonomy" id="3154379"/>
    <lineage>
        <taxon>Bacteria</taxon>
        <taxon>Bacillati</taxon>
        <taxon>Actinomycetota</taxon>
        <taxon>Actinomycetes</taxon>
        <taxon>Kitasatosporales</taxon>
        <taxon>Streptomycetaceae</taxon>
        <taxon>Streptomyces</taxon>
    </lineage>
</organism>
<proteinExistence type="predicted"/>
<dbReference type="RefSeq" id="WP_352066308.1">
    <property type="nucleotide sequence ID" value="NZ_JBEPAZ010000122.1"/>
</dbReference>
<keyword evidence="7" id="KW-1185">Reference proteome</keyword>
<dbReference type="Proteomes" id="UP001470023">
    <property type="component" value="Unassembled WGS sequence"/>
</dbReference>
<comment type="caution">
    <text evidence="6">The sequence shown here is derived from an EMBL/GenBank/DDBJ whole genome shotgun (WGS) entry which is preliminary data.</text>
</comment>
<dbReference type="InterPro" id="IPR019952">
    <property type="entry name" value="F420_OxRdatse_Rv1855c_pred"/>
</dbReference>
<gene>
    <name evidence="6" type="ORF">ABT272_43870</name>
</gene>
<dbReference type="InterPro" id="IPR050172">
    <property type="entry name" value="SsuD_RutA_monooxygenase"/>
</dbReference>
<evidence type="ECO:0000313" key="6">
    <source>
        <dbReference type="EMBL" id="MER6434492.1"/>
    </source>
</evidence>
<dbReference type="InterPro" id="IPR011251">
    <property type="entry name" value="Luciferase-like_dom"/>
</dbReference>
<dbReference type="EMBL" id="JBEPAZ010000122">
    <property type="protein sequence ID" value="MER6434492.1"/>
    <property type="molecule type" value="Genomic_DNA"/>
</dbReference>
<evidence type="ECO:0000256" key="3">
    <source>
        <dbReference type="ARBA" id="ARBA00023002"/>
    </source>
</evidence>
<evidence type="ECO:0000256" key="1">
    <source>
        <dbReference type="ARBA" id="ARBA00022630"/>
    </source>
</evidence>
<dbReference type="NCBIfam" id="TIGR03560">
    <property type="entry name" value="F420_Rv1855c"/>
    <property type="match status" value="1"/>
</dbReference>
<protein>
    <submittedName>
        <fullName evidence="6">TIGR03560 family F420-dependent LLM class oxidoreductase</fullName>
    </submittedName>
</protein>
<accession>A0ABV1UMQ7</accession>
<name>A0ABV1UMQ7_9ACTN</name>
<dbReference type="InterPro" id="IPR036661">
    <property type="entry name" value="Luciferase-like_sf"/>
</dbReference>